<dbReference type="Proteomes" id="UP000829685">
    <property type="component" value="Unassembled WGS sequence"/>
</dbReference>
<protein>
    <submittedName>
        <fullName evidence="2">Uncharacterized protein</fullName>
    </submittedName>
</protein>
<dbReference type="AlphaFoldDB" id="A0A9Q0AKF8"/>
<feature type="region of interest" description="Disordered" evidence="1">
    <location>
        <begin position="1"/>
        <end position="87"/>
    </location>
</feature>
<comment type="caution">
    <text evidence="2">The sequence shown here is derived from an EMBL/GenBank/DDBJ whole genome shotgun (WGS) entry which is preliminary data.</text>
</comment>
<accession>A0A9Q0AKF8</accession>
<sequence>MAEEDIIEMNTVVSSEPSTSPTSAPAQSQSAATSGSSVDTSQNNDVVHHQASRAQTTERAQLNGQPDSARSQTSPGQDPNSFGATADNATRVAYAALTRVWNLRYQVRQREGLVIPPAEPRRETAMATYHGQSMTDDPYHNVRAVRQGQAQPGKPLANGDHTHGQGDDESNDGSVSSTGATGNQTI</sequence>
<feature type="compositionally biased region" description="Polar residues" evidence="1">
    <location>
        <begin position="172"/>
        <end position="186"/>
    </location>
</feature>
<organism evidence="2 3">
    <name type="scientific">Neoarthrinium moseri</name>
    <dbReference type="NCBI Taxonomy" id="1658444"/>
    <lineage>
        <taxon>Eukaryota</taxon>
        <taxon>Fungi</taxon>
        <taxon>Dikarya</taxon>
        <taxon>Ascomycota</taxon>
        <taxon>Pezizomycotina</taxon>
        <taxon>Sordariomycetes</taxon>
        <taxon>Xylariomycetidae</taxon>
        <taxon>Amphisphaeriales</taxon>
        <taxon>Apiosporaceae</taxon>
        <taxon>Neoarthrinium</taxon>
    </lineage>
</organism>
<gene>
    <name evidence="2" type="ORF">JX265_011762</name>
</gene>
<evidence type="ECO:0000313" key="3">
    <source>
        <dbReference type="Proteomes" id="UP000829685"/>
    </source>
</evidence>
<keyword evidence="3" id="KW-1185">Reference proteome</keyword>
<evidence type="ECO:0000313" key="2">
    <source>
        <dbReference type="EMBL" id="KAI1856250.1"/>
    </source>
</evidence>
<feature type="region of interest" description="Disordered" evidence="1">
    <location>
        <begin position="132"/>
        <end position="186"/>
    </location>
</feature>
<feature type="compositionally biased region" description="Low complexity" evidence="1">
    <location>
        <begin position="11"/>
        <end position="38"/>
    </location>
</feature>
<reference evidence="2" key="1">
    <citation type="submission" date="2021-03" db="EMBL/GenBank/DDBJ databases">
        <title>Revisited historic fungal species revealed as producer of novel bioactive compounds through whole genome sequencing and comparative genomics.</title>
        <authorList>
            <person name="Vignolle G.A."/>
            <person name="Hochenegger N."/>
            <person name="Mach R.L."/>
            <person name="Mach-Aigner A.R."/>
            <person name="Javad Rahimi M."/>
            <person name="Salim K.A."/>
            <person name="Chan C.M."/>
            <person name="Lim L.B.L."/>
            <person name="Cai F."/>
            <person name="Druzhinina I.S."/>
            <person name="U'Ren J.M."/>
            <person name="Derntl C."/>
        </authorList>
    </citation>
    <scope>NUCLEOTIDE SEQUENCE</scope>
    <source>
        <strain evidence="2">TUCIM 5799</strain>
    </source>
</reference>
<proteinExistence type="predicted"/>
<name>A0A9Q0AKF8_9PEZI</name>
<feature type="compositionally biased region" description="Polar residues" evidence="1">
    <location>
        <begin position="52"/>
        <end position="83"/>
    </location>
</feature>
<dbReference type="EMBL" id="JAFIMR010000045">
    <property type="protein sequence ID" value="KAI1856250.1"/>
    <property type="molecule type" value="Genomic_DNA"/>
</dbReference>
<evidence type="ECO:0000256" key="1">
    <source>
        <dbReference type="SAM" id="MobiDB-lite"/>
    </source>
</evidence>